<dbReference type="PANTHER" id="PTHR31672">
    <property type="entry name" value="BNACNNG10540D PROTEIN"/>
    <property type="match status" value="1"/>
</dbReference>
<dbReference type="CDD" id="cd22157">
    <property type="entry name" value="F-box_AtFBW1-like"/>
    <property type="match status" value="1"/>
</dbReference>
<dbReference type="Pfam" id="PF07734">
    <property type="entry name" value="FBA_1"/>
    <property type="match status" value="1"/>
</dbReference>
<dbReference type="AlphaFoldDB" id="A0AAD7PR57"/>
<feature type="region of interest" description="Disordered" evidence="1">
    <location>
        <begin position="365"/>
        <end position="386"/>
    </location>
</feature>
<dbReference type="EMBL" id="JARAOO010000006">
    <property type="protein sequence ID" value="KAJ7965156.1"/>
    <property type="molecule type" value="Genomic_DNA"/>
</dbReference>
<dbReference type="Proteomes" id="UP001163823">
    <property type="component" value="Chromosome 6"/>
</dbReference>
<feature type="domain" description="F-box" evidence="2">
    <location>
        <begin position="6"/>
        <end position="52"/>
    </location>
</feature>
<keyword evidence="4" id="KW-1185">Reference proteome</keyword>
<gene>
    <name evidence="3" type="ORF">O6P43_014852</name>
</gene>
<evidence type="ECO:0000313" key="4">
    <source>
        <dbReference type="Proteomes" id="UP001163823"/>
    </source>
</evidence>
<feature type="compositionally biased region" description="Polar residues" evidence="1">
    <location>
        <begin position="367"/>
        <end position="386"/>
    </location>
</feature>
<name>A0AAD7PR57_QUISA</name>
<organism evidence="3 4">
    <name type="scientific">Quillaja saponaria</name>
    <name type="common">Soap bark tree</name>
    <dbReference type="NCBI Taxonomy" id="32244"/>
    <lineage>
        <taxon>Eukaryota</taxon>
        <taxon>Viridiplantae</taxon>
        <taxon>Streptophyta</taxon>
        <taxon>Embryophyta</taxon>
        <taxon>Tracheophyta</taxon>
        <taxon>Spermatophyta</taxon>
        <taxon>Magnoliopsida</taxon>
        <taxon>eudicotyledons</taxon>
        <taxon>Gunneridae</taxon>
        <taxon>Pentapetalae</taxon>
        <taxon>rosids</taxon>
        <taxon>fabids</taxon>
        <taxon>Fabales</taxon>
        <taxon>Quillajaceae</taxon>
        <taxon>Quillaja</taxon>
    </lineage>
</organism>
<accession>A0AAD7PR57</accession>
<dbReference type="KEGG" id="qsa:O6P43_014852"/>
<evidence type="ECO:0000313" key="3">
    <source>
        <dbReference type="EMBL" id="KAJ7965156.1"/>
    </source>
</evidence>
<dbReference type="NCBIfam" id="TIGR01640">
    <property type="entry name" value="F_box_assoc_1"/>
    <property type="match status" value="1"/>
</dbReference>
<dbReference type="InterPro" id="IPR036047">
    <property type="entry name" value="F-box-like_dom_sf"/>
</dbReference>
<dbReference type="InterPro" id="IPR001810">
    <property type="entry name" value="F-box_dom"/>
</dbReference>
<sequence>MNSPPSAVELQLPEDIHAEILKRVPVKSLVRFRLVCNSWLCLFTNPQFVRTHLDLNRNNGTRIILARYFKSFLSIGPEEFSSPSQSNFETSCGFEIEKKLDFPLIEGHTYYVKGHCDGLLCVIINDGTIALWNPSIKEYKKLPIPCNFRNTREVLGLGYDSTINDYKLVRAPSSYCKCKIKDYHPQVEVLTLSTNSWRKLPDEDTPPYFIEHFLQAHTVNGGIYWLTLDDWATVILRFDLAKEKFKLVPEPPNELNRNISWLGVLKGSLCALHSHRFSYLDIWATKDDKNWSKLITIPKIRGPDPCLSSLDYGPLCFTQSGALLISVRGKGILAYDPKADSYRKLAVPEEQHWLSEIVYTESLVSPHGSNGSMDSRQQQQTGLSNSPVPRSLWQSVLGLTSGIVDHFSCYSGSNRRH</sequence>
<dbReference type="InterPro" id="IPR006527">
    <property type="entry name" value="F-box-assoc_dom_typ1"/>
</dbReference>
<evidence type="ECO:0000256" key="1">
    <source>
        <dbReference type="SAM" id="MobiDB-lite"/>
    </source>
</evidence>
<dbReference type="SMART" id="SM00256">
    <property type="entry name" value="FBOX"/>
    <property type="match status" value="1"/>
</dbReference>
<protein>
    <submittedName>
        <fullName evidence="3">F-box protein</fullName>
    </submittedName>
</protein>
<evidence type="ECO:0000259" key="2">
    <source>
        <dbReference type="PROSITE" id="PS50181"/>
    </source>
</evidence>
<comment type="caution">
    <text evidence="3">The sequence shown here is derived from an EMBL/GenBank/DDBJ whole genome shotgun (WGS) entry which is preliminary data.</text>
</comment>
<dbReference type="InterPro" id="IPR050796">
    <property type="entry name" value="SCF_F-box_component"/>
</dbReference>
<dbReference type="PROSITE" id="PS50181">
    <property type="entry name" value="FBOX"/>
    <property type="match status" value="1"/>
</dbReference>
<dbReference type="InterPro" id="IPR017451">
    <property type="entry name" value="F-box-assoc_interact_dom"/>
</dbReference>
<dbReference type="PANTHER" id="PTHR31672:SF13">
    <property type="entry name" value="F-BOX PROTEIN CPR30-LIKE"/>
    <property type="match status" value="1"/>
</dbReference>
<dbReference type="Pfam" id="PF00646">
    <property type="entry name" value="F-box"/>
    <property type="match status" value="1"/>
</dbReference>
<dbReference type="InterPro" id="IPR011043">
    <property type="entry name" value="Gal_Oxase/kelch_b-propeller"/>
</dbReference>
<dbReference type="SUPFAM" id="SSF81383">
    <property type="entry name" value="F-box domain"/>
    <property type="match status" value="1"/>
</dbReference>
<reference evidence="3" key="1">
    <citation type="journal article" date="2023" name="Science">
        <title>Elucidation of the pathway for biosynthesis of saponin adjuvants from the soapbark tree.</title>
        <authorList>
            <person name="Reed J."/>
            <person name="Orme A."/>
            <person name="El-Demerdash A."/>
            <person name="Owen C."/>
            <person name="Martin L.B.B."/>
            <person name="Misra R.C."/>
            <person name="Kikuchi S."/>
            <person name="Rejzek M."/>
            <person name="Martin A.C."/>
            <person name="Harkess A."/>
            <person name="Leebens-Mack J."/>
            <person name="Louveau T."/>
            <person name="Stephenson M.J."/>
            <person name="Osbourn A."/>
        </authorList>
    </citation>
    <scope>NUCLEOTIDE SEQUENCE</scope>
    <source>
        <strain evidence="3">S10</strain>
    </source>
</reference>
<proteinExistence type="predicted"/>
<dbReference type="Gene3D" id="1.20.1280.50">
    <property type="match status" value="1"/>
</dbReference>
<dbReference type="SUPFAM" id="SSF50965">
    <property type="entry name" value="Galactose oxidase, central domain"/>
    <property type="match status" value="1"/>
</dbReference>